<sequence>MRQSQPSLLLLSQLPLPTFIPPSLTPQTLFFLSCPFFLRIIFIVAAGGGRWLAIDIPLSPTSSPHKHRRRHLPHSTQTNDDGKNAQLHQTSAHTPPPPPSQTLFGL</sequence>
<dbReference type="Proteomes" id="UP000245626">
    <property type="component" value="Unassembled WGS sequence"/>
</dbReference>
<accession>A0ACD0NRD0</accession>
<evidence type="ECO:0000313" key="2">
    <source>
        <dbReference type="Proteomes" id="UP000245626"/>
    </source>
</evidence>
<proteinExistence type="predicted"/>
<keyword evidence="2" id="KW-1185">Reference proteome</keyword>
<reference evidence="1 2" key="1">
    <citation type="journal article" date="2018" name="Mol. Biol. Evol.">
        <title>Broad Genomic Sampling Reveals a Smut Pathogenic Ancestry of the Fungal Clade Ustilaginomycotina.</title>
        <authorList>
            <person name="Kijpornyongpan T."/>
            <person name="Mondo S.J."/>
            <person name="Barry K."/>
            <person name="Sandor L."/>
            <person name="Lee J."/>
            <person name="Lipzen A."/>
            <person name="Pangilinan J."/>
            <person name="LaButti K."/>
            <person name="Hainaut M."/>
            <person name="Henrissat B."/>
            <person name="Grigoriev I.V."/>
            <person name="Spatafora J.W."/>
            <person name="Aime M.C."/>
        </authorList>
    </citation>
    <scope>NUCLEOTIDE SEQUENCE [LARGE SCALE GENOMIC DNA]</scope>
    <source>
        <strain evidence="1 2">SA 807</strain>
    </source>
</reference>
<organism evidence="1 2">
    <name type="scientific">Violaceomyces palustris</name>
    <dbReference type="NCBI Taxonomy" id="1673888"/>
    <lineage>
        <taxon>Eukaryota</taxon>
        <taxon>Fungi</taxon>
        <taxon>Dikarya</taxon>
        <taxon>Basidiomycota</taxon>
        <taxon>Ustilaginomycotina</taxon>
        <taxon>Ustilaginomycetes</taxon>
        <taxon>Violaceomycetales</taxon>
        <taxon>Violaceomycetaceae</taxon>
        <taxon>Violaceomyces</taxon>
    </lineage>
</organism>
<protein>
    <submittedName>
        <fullName evidence="1">Uncharacterized protein</fullName>
    </submittedName>
</protein>
<dbReference type="EMBL" id="KZ820215">
    <property type="protein sequence ID" value="PWN48374.1"/>
    <property type="molecule type" value="Genomic_DNA"/>
</dbReference>
<gene>
    <name evidence="1" type="ORF">IE53DRAFT_389437</name>
</gene>
<evidence type="ECO:0000313" key="1">
    <source>
        <dbReference type="EMBL" id="PWN48374.1"/>
    </source>
</evidence>
<name>A0ACD0NRD0_9BASI</name>